<evidence type="ECO:0000256" key="1">
    <source>
        <dbReference type="SAM" id="MobiDB-lite"/>
    </source>
</evidence>
<proteinExistence type="predicted"/>
<accession>A0A543LJH8</accession>
<dbReference type="RefSeq" id="WP_211360659.1">
    <property type="nucleotide sequence ID" value="NZ_VFPV01000001.1"/>
</dbReference>
<protein>
    <submittedName>
        <fullName evidence="2">Uncharacterized protein</fullName>
    </submittedName>
</protein>
<feature type="region of interest" description="Disordered" evidence="1">
    <location>
        <begin position="182"/>
        <end position="228"/>
    </location>
</feature>
<sequence length="315" mass="34617">MELQFSKTDLGRLVRGDWELVCGRWEQADRIGKWLTIKSDGLYLNDCEKAPKPWVHPGREGLVLPLPTFTLEQFKAFCDWHPTFEWEAIESVFTNDDGTLDEGALKELASRGEAAAAMVCGVLAGADDEYLTAWETSCQIDECRAEIAELKSLKPTTITERAIAKQELEKLESRLTALLNPDAEPSTTESLEPAVPAQQQPEPAAVEASPVQPQAAPPAPVVADSASTAPDWTVRKPQRYNGYAAPLHRLLAAAHRDGNPCPTARDVVEAWRNNAPAEIAKVLPDGFDYYDAKGNTKTADLEAIRKAIGRMKIAR</sequence>
<dbReference type="Proteomes" id="UP000316993">
    <property type="component" value="Unassembled WGS sequence"/>
</dbReference>
<dbReference type="EMBL" id="VFPV01000001">
    <property type="protein sequence ID" value="TQN07553.1"/>
    <property type="molecule type" value="Genomic_DNA"/>
</dbReference>
<dbReference type="AlphaFoldDB" id="A0A543LJH8"/>
<reference evidence="2 3" key="1">
    <citation type="submission" date="2019-06" db="EMBL/GenBank/DDBJ databases">
        <title>Genomic Encyclopedia of Archaeal and Bacterial Type Strains, Phase II (KMG-II): from individual species to whole genera.</title>
        <authorList>
            <person name="Goeker M."/>
        </authorList>
    </citation>
    <scope>NUCLEOTIDE SEQUENCE [LARGE SCALE GENOMIC DNA]</scope>
    <source>
        <strain evidence="2 3">DSM 7270</strain>
    </source>
</reference>
<gene>
    <name evidence="2" type="ORF">BDD18_0685</name>
</gene>
<evidence type="ECO:0000313" key="2">
    <source>
        <dbReference type="EMBL" id="TQN07553.1"/>
    </source>
</evidence>
<organism evidence="2 3">
    <name type="scientific">Acidovorax temperans</name>
    <dbReference type="NCBI Taxonomy" id="80878"/>
    <lineage>
        <taxon>Bacteria</taxon>
        <taxon>Pseudomonadati</taxon>
        <taxon>Pseudomonadota</taxon>
        <taxon>Betaproteobacteria</taxon>
        <taxon>Burkholderiales</taxon>
        <taxon>Comamonadaceae</taxon>
        <taxon>Acidovorax</taxon>
    </lineage>
</organism>
<evidence type="ECO:0000313" key="3">
    <source>
        <dbReference type="Proteomes" id="UP000316993"/>
    </source>
</evidence>
<feature type="compositionally biased region" description="Low complexity" evidence="1">
    <location>
        <begin position="192"/>
        <end position="214"/>
    </location>
</feature>
<name>A0A543LJH8_9BURK</name>
<comment type="caution">
    <text evidence="2">The sequence shown here is derived from an EMBL/GenBank/DDBJ whole genome shotgun (WGS) entry which is preliminary data.</text>
</comment>